<gene>
    <name evidence="1" type="ORF">CEXT_488641</name>
</gene>
<evidence type="ECO:0000313" key="2">
    <source>
        <dbReference type="Proteomes" id="UP001054945"/>
    </source>
</evidence>
<accession>A0AAV4NRZ8</accession>
<dbReference type="AlphaFoldDB" id="A0AAV4NRZ8"/>
<sequence>MVTQQQRKGSIIICCPGGNPTPPPTKNFFVTCAVGGGSYTFLGASSNQSLETPPLPLSGMRGITNLWRQGQGGRLTAIPFNGRRVTTLIAGSHIFTLQEGPLFKALIHNQSSFDLIPRDIFLTVFASHHKNSPEAEICLSRNSFKDPASSVIHLPVVKHKTRRTQTRYLTAIRSRKSINSIRQPSSLKGMLTLLYLSKLHEYLWNGDIGINIQSTNCADIPPLMDRIQVKKENNRRINHSQSRIVYGWSPSV</sequence>
<dbReference type="Proteomes" id="UP001054945">
    <property type="component" value="Unassembled WGS sequence"/>
</dbReference>
<evidence type="ECO:0000313" key="1">
    <source>
        <dbReference type="EMBL" id="GIX86691.1"/>
    </source>
</evidence>
<proteinExistence type="predicted"/>
<organism evidence="1 2">
    <name type="scientific">Caerostris extrusa</name>
    <name type="common">Bark spider</name>
    <name type="synonym">Caerostris bankana</name>
    <dbReference type="NCBI Taxonomy" id="172846"/>
    <lineage>
        <taxon>Eukaryota</taxon>
        <taxon>Metazoa</taxon>
        <taxon>Ecdysozoa</taxon>
        <taxon>Arthropoda</taxon>
        <taxon>Chelicerata</taxon>
        <taxon>Arachnida</taxon>
        <taxon>Araneae</taxon>
        <taxon>Araneomorphae</taxon>
        <taxon>Entelegynae</taxon>
        <taxon>Araneoidea</taxon>
        <taxon>Araneidae</taxon>
        <taxon>Caerostris</taxon>
    </lineage>
</organism>
<protein>
    <submittedName>
        <fullName evidence="1">Uncharacterized protein</fullName>
    </submittedName>
</protein>
<comment type="caution">
    <text evidence="1">The sequence shown here is derived from an EMBL/GenBank/DDBJ whole genome shotgun (WGS) entry which is preliminary data.</text>
</comment>
<reference evidence="1 2" key="1">
    <citation type="submission" date="2021-06" db="EMBL/GenBank/DDBJ databases">
        <title>Caerostris extrusa draft genome.</title>
        <authorList>
            <person name="Kono N."/>
            <person name="Arakawa K."/>
        </authorList>
    </citation>
    <scope>NUCLEOTIDE SEQUENCE [LARGE SCALE GENOMIC DNA]</scope>
</reference>
<keyword evidence="2" id="KW-1185">Reference proteome</keyword>
<name>A0AAV4NRZ8_CAEEX</name>
<dbReference type="EMBL" id="BPLR01021162">
    <property type="protein sequence ID" value="GIX86691.1"/>
    <property type="molecule type" value="Genomic_DNA"/>
</dbReference>